<dbReference type="SUPFAM" id="SSF82784">
    <property type="entry name" value="OsmC-like"/>
    <property type="match status" value="1"/>
</dbReference>
<name>A0A543I244_9MICO</name>
<dbReference type="Pfam" id="PF02566">
    <property type="entry name" value="OsmC"/>
    <property type="match status" value="1"/>
</dbReference>
<sequence>MTHLSSISEAPPSSGNPTHHHQKGTTMTITSENPTTSHRNGVDTTTLFATLDAVKQMPAAATFQFRAHNQWVQGTHSRSTIHDFFGVGEERSHEKEFVFDADHPAVLVGRDNGPTPVEFVLHALAACLTAGIANIAAARKVTLTEVRSTVTGDIDLNGILGLQDVRNGYEQVTVSFVIKGDAPEEVLRQIVEQSRQRSAVFDVITNGVPVDIEVEVG</sequence>
<dbReference type="InterPro" id="IPR036102">
    <property type="entry name" value="OsmC/Ohrsf"/>
</dbReference>
<protein>
    <submittedName>
        <fullName evidence="2">Putative OsmC-like protein</fullName>
    </submittedName>
</protein>
<dbReference type="PANTHER" id="PTHR35368:SF1">
    <property type="entry name" value="HYDROPEROXIDE REDUCTASE"/>
    <property type="match status" value="1"/>
</dbReference>
<proteinExistence type="predicted"/>
<gene>
    <name evidence="2" type="ORF">FBY41_1030</name>
</gene>
<feature type="region of interest" description="Disordered" evidence="1">
    <location>
        <begin position="1"/>
        <end position="42"/>
    </location>
</feature>
<dbReference type="Proteomes" id="UP000316747">
    <property type="component" value="Unassembled WGS sequence"/>
</dbReference>
<evidence type="ECO:0000313" key="2">
    <source>
        <dbReference type="EMBL" id="TQM64655.1"/>
    </source>
</evidence>
<dbReference type="PANTHER" id="PTHR35368">
    <property type="entry name" value="HYDROPEROXIDE REDUCTASE"/>
    <property type="match status" value="1"/>
</dbReference>
<reference evidence="2 3" key="1">
    <citation type="submission" date="2019-06" db="EMBL/GenBank/DDBJ databases">
        <title>Genome sequencing of plant associated microbes to promote plant fitness in Sorghum bicolor and Oryza sativa.</title>
        <authorList>
            <person name="Coleman-Derr D."/>
        </authorList>
    </citation>
    <scope>NUCLEOTIDE SEQUENCE [LARGE SCALE GENOMIC DNA]</scope>
    <source>
        <strain evidence="2 3">KV-663</strain>
    </source>
</reference>
<dbReference type="EMBL" id="VFPM01000001">
    <property type="protein sequence ID" value="TQM64655.1"/>
    <property type="molecule type" value="Genomic_DNA"/>
</dbReference>
<keyword evidence="3" id="KW-1185">Reference proteome</keyword>
<feature type="compositionally biased region" description="Polar residues" evidence="1">
    <location>
        <begin position="24"/>
        <end position="42"/>
    </location>
</feature>
<evidence type="ECO:0000313" key="3">
    <source>
        <dbReference type="Proteomes" id="UP000316747"/>
    </source>
</evidence>
<evidence type="ECO:0000256" key="1">
    <source>
        <dbReference type="SAM" id="MobiDB-lite"/>
    </source>
</evidence>
<dbReference type="InterPro" id="IPR052924">
    <property type="entry name" value="OsmC/Ohr_hydroprdx_reductase"/>
</dbReference>
<dbReference type="Gene3D" id="3.30.300.20">
    <property type="match status" value="1"/>
</dbReference>
<organism evidence="2 3">
    <name type="scientific">Humibacillus xanthopallidus</name>
    <dbReference type="NCBI Taxonomy" id="412689"/>
    <lineage>
        <taxon>Bacteria</taxon>
        <taxon>Bacillati</taxon>
        <taxon>Actinomycetota</taxon>
        <taxon>Actinomycetes</taxon>
        <taxon>Micrococcales</taxon>
        <taxon>Intrasporangiaceae</taxon>
        <taxon>Humibacillus</taxon>
    </lineage>
</organism>
<accession>A0A543I244</accession>
<dbReference type="InterPro" id="IPR015946">
    <property type="entry name" value="KH_dom-like_a/b"/>
</dbReference>
<dbReference type="InterPro" id="IPR003718">
    <property type="entry name" value="OsmC/Ohr_fam"/>
</dbReference>
<comment type="caution">
    <text evidence="2">The sequence shown here is derived from an EMBL/GenBank/DDBJ whole genome shotgun (WGS) entry which is preliminary data.</text>
</comment>
<feature type="compositionally biased region" description="Polar residues" evidence="1">
    <location>
        <begin position="1"/>
        <end position="17"/>
    </location>
</feature>
<dbReference type="AlphaFoldDB" id="A0A543I244"/>